<accession>A0A151JD23</accession>
<dbReference type="AlphaFoldDB" id="A0A151JD23"/>
<feature type="domain" description="Myb/SANT-like DNA-binding" evidence="2">
    <location>
        <begin position="1"/>
        <end position="50"/>
    </location>
</feature>
<feature type="compositionally biased region" description="Low complexity" evidence="1">
    <location>
        <begin position="75"/>
        <end position="86"/>
    </location>
</feature>
<evidence type="ECO:0000256" key="1">
    <source>
        <dbReference type="SAM" id="MobiDB-lite"/>
    </source>
</evidence>
<sequence>MKDKGYNITGPQCSSKLRSLKKTYKSIKDHNAKSGNERRTWQHYEIMEEIFSKKAWCNPIALASSTGLSVKNTDNENSTASSSEMSYTSDLSLLNDDLVNKENISSNTKTSRQSTTGLLQKRLAQKETHEQKRQKRHEQKMEMEQKLIDTLAQYLNK</sequence>
<feature type="region of interest" description="Disordered" evidence="1">
    <location>
        <begin position="102"/>
        <end position="143"/>
    </location>
</feature>
<dbReference type="Pfam" id="PF13837">
    <property type="entry name" value="Myb_DNA-bind_4"/>
    <property type="match status" value="1"/>
</dbReference>
<name>A0A151JD23_9HYME</name>
<dbReference type="Proteomes" id="UP000078492">
    <property type="component" value="Unassembled WGS sequence"/>
</dbReference>
<protein>
    <recommendedName>
        <fullName evidence="2">Myb/SANT-like DNA-binding domain-containing protein</fullName>
    </recommendedName>
</protein>
<dbReference type="PANTHER" id="PTHR47595:SF1">
    <property type="entry name" value="MYB_SANT-LIKE DNA-BINDING DOMAIN-CONTAINING PROTEIN"/>
    <property type="match status" value="1"/>
</dbReference>
<evidence type="ECO:0000313" key="4">
    <source>
        <dbReference type="Proteomes" id="UP000078492"/>
    </source>
</evidence>
<dbReference type="InterPro" id="IPR044822">
    <property type="entry name" value="Myb_DNA-bind_4"/>
</dbReference>
<evidence type="ECO:0000313" key="3">
    <source>
        <dbReference type="EMBL" id="KYN23493.1"/>
    </source>
</evidence>
<gene>
    <name evidence="3" type="ORF">ALC57_04091</name>
</gene>
<feature type="region of interest" description="Disordered" evidence="1">
    <location>
        <begin position="67"/>
        <end position="86"/>
    </location>
</feature>
<dbReference type="EMBL" id="KQ979034">
    <property type="protein sequence ID" value="KYN23493.1"/>
    <property type="molecule type" value="Genomic_DNA"/>
</dbReference>
<evidence type="ECO:0000259" key="2">
    <source>
        <dbReference type="Pfam" id="PF13837"/>
    </source>
</evidence>
<dbReference type="PANTHER" id="PTHR47595">
    <property type="entry name" value="HEAT SHOCK 70 KDA PROTEIN 14"/>
    <property type="match status" value="1"/>
</dbReference>
<keyword evidence="4" id="KW-1185">Reference proteome</keyword>
<feature type="compositionally biased region" description="Polar residues" evidence="1">
    <location>
        <begin position="102"/>
        <end position="118"/>
    </location>
</feature>
<organism evidence="3 4">
    <name type="scientific">Trachymyrmex cornetzi</name>
    <dbReference type="NCBI Taxonomy" id="471704"/>
    <lineage>
        <taxon>Eukaryota</taxon>
        <taxon>Metazoa</taxon>
        <taxon>Ecdysozoa</taxon>
        <taxon>Arthropoda</taxon>
        <taxon>Hexapoda</taxon>
        <taxon>Insecta</taxon>
        <taxon>Pterygota</taxon>
        <taxon>Neoptera</taxon>
        <taxon>Endopterygota</taxon>
        <taxon>Hymenoptera</taxon>
        <taxon>Apocrita</taxon>
        <taxon>Aculeata</taxon>
        <taxon>Formicoidea</taxon>
        <taxon>Formicidae</taxon>
        <taxon>Myrmicinae</taxon>
        <taxon>Trachymyrmex</taxon>
    </lineage>
</organism>
<reference evidence="3 4" key="1">
    <citation type="submission" date="2015-09" db="EMBL/GenBank/DDBJ databases">
        <title>Trachymyrmex cornetzi WGS genome.</title>
        <authorList>
            <person name="Nygaard S."/>
            <person name="Hu H."/>
            <person name="Boomsma J."/>
            <person name="Zhang G."/>
        </authorList>
    </citation>
    <scope>NUCLEOTIDE SEQUENCE [LARGE SCALE GENOMIC DNA]</scope>
    <source>
        <strain evidence="3">Tcor2-1</strain>
        <tissue evidence="3">Whole body</tissue>
    </source>
</reference>
<proteinExistence type="predicted"/>